<feature type="transmembrane region" description="Helical" evidence="4">
    <location>
        <begin position="100"/>
        <end position="119"/>
    </location>
</feature>
<feature type="domain" description="HTH araC/xylS-type" evidence="5">
    <location>
        <begin position="235"/>
        <end position="338"/>
    </location>
</feature>
<proteinExistence type="predicted"/>
<organism evidence="6 7">
    <name type="scientific">Neptunicella marina</name>
    <dbReference type="NCBI Taxonomy" id="2125989"/>
    <lineage>
        <taxon>Bacteria</taxon>
        <taxon>Pseudomonadati</taxon>
        <taxon>Pseudomonadota</taxon>
        <taxon>Gammaproteobacteria</taxon>
        <taxon>Alteromonadales</taxon>
        <taxon>Alteromonadaceae</taxon>
        <taxon>Neptunicella</taxon>
    </lineage>
</organism>
<dbReference type="SMART" id="SM00342">
    <property type="entry name" value="HTH_ARAC"/>
    <property type="match status" value="1"/>
</dbReference>
<evidence type="ECO:0000256" key="1">
    <source>
        <dbReference type="ARBA" id="ARBA00023015"/>
    </source>
</evidence>
<feature type="transmembrane region" description="Helical" evidence="4">
    <location>
        <begin position="12"/>
        <end position="30"/>
    </location>
</feature>
<accession>A0A8J6IRQ9</accession>
<keyword evidence="1" id="KW-0805">Transcription regulation</keyword>
<dbReference type="PANTHER" id="PTHR43280">
    <property type="entry name" value="ARAC-FAMILY TRANSCRIPTIONAL REGULATOR"/>
    <property type="match status" value="1"/>
</dbReference>
<dbReference type="Gene3D" id="1.10.10.60">
    <property type="entry name" value="Homeodomain-like"/>
    <property type="match status" value="2"/>
</dbReference>
<evidence type="ECO:0000313" key="6">
    <source>
        <dbReference type="EMBL" id="MBC3764642.1"/>
    </source>
</evidence>
<dbReference type="InterPro" id="IPR018060">
    <property type="entry name" value="HTH_AraC"/>
</dbReference>
<evidence type="ECO:0000259" key="5">
    <source>
        <dbReference type="PROSITE" id="PS01124"/>
    </source>
</evidence>
<dbReference type="AlphaFoldDB" id="A0A8J6IRQ9"/>
<evidence type="ECO:0000256" key="2">
    <source>
        <dbReference type="ARBA" id="ARBA00023125"/>
    </source>
</evidence>
<gene>
    <name evidence="6" type="ORF">H8B19_02045</name>
</gene>
<reference evidence="6" key="1">
    <citation type="journal article" date="2018" name="Int. J. Syst. Evol. Microbiol.">
        <title>Neptunicella marina gen. nov., sp. nov., isolated from surface seawater.</title>
        <authorList>
            <person name="Liu X."/>
            <person name="Lai Q."/>
            <person name="Du Y."/>
            <person name="Zhang X."/>
            <person name="Liu Z."/>
            <person name="Sun F."/>
            <person name="Shao Z."/>
        </authorList>
    </citation>
    <scope>NUCLEOTIDE SEQUENCE</scope>
    <source>
        <strain evidence="6">S27-2</strain>
    </source>
</reference>
<feature type="transmembrane region" description="Helical" evidence="4">
    <location>
        <begin position="189"/>
        <end position="209"/>
    </location>
</feature>
<keyword evidence="7" id="KW-1185">Reference proteome</keyword>
<dbReference type="Pfam" id="PF12833">
    <property type="entry name" value="HTH_18"/>
    <property type="match status" value="1"/>
</dbReference>
<evidence type="ECO:0000313" key="7">
    <source>
        <dbReference type="Proteomes" id="UP000601768"/>
    </source>
</evidence>
<keyword evidence="4" id="KW-0812">Transmembrane</keyword>
<dbReference type="GO" id="GO:0003700">
    <property type="term" value="F:DNA-binding transcription factor activity"/>
    <property type="evidence" value="ECO:0007669"/>
    <property type="project" value="InterPro"/>
</dbReference>
<keyword evidence="4" id="KW-1133">Transmembrane helix</keyword>
<dbReference type="PRINTS" id="PR00032">
    <property type="entry name" value="HTHARAC"/>
</dbReference>
<dbReference type="SUPFAM" id="SSF46689">
    <property type="entry name" value="Homeodomain-like"/>
    <property type="match status" value="1"/>
</dbReference>
<dbReference type="GO" id="GO:0043565">
    <property type="term" value="F:sequence-specific DNA binding"/>
    <property type="evidence" value="ECO:0007669"/>
    <property type="project" value="InterPro"/>
</dbReference>
<evidence type="ECO:0000256" key="3">
    <source>
        <dbReference type="ARBA" id="ARBA00023163"/>
    </source>
</evidence>
<dbReference type="EMBL" id="JACNEP010000001">
    <property type="protein sequence ID" value="MBC3764642.1"/>
    <property type="molecule type" value="Genomic_DNA"/>
</dbReference>
<evidence type="ECO:0000256" key="4">
    <source>
        <dbReference type="SAM" id="Phobius"/>
    </source>
</evidence>
<dbReference type="PROSITE" id="PS01124">
    <property type="entry name" value="HTH_ARAC_FAMILY_2"/>
    <property type="match status" value="1"/>
</dbReference>
<feature type="transmembrane region" description="Helical" evidence="4">
    <location>
        <begin position="42"/>
        <end position="59"/>
    </location>
</feature>
<reference evidence="6" key="2">
    <citation type="submission" date="2020-08" db="EMBL/GenBank/DDBJ databases">
        <authorList>
            <person name="Lai Q."/>
        </authorList>
    </citation>
    <scope>NUCLEOTIDE SEQUENCE</scope>
    <source>
        <strain evidence="6">S27-2</strain>
    </source>
</reference>
<keyword evidence="3" id="KW-0804">Transcription</keyword>
<dbReference type="InterPro" id="IPR020449">
    <property type="entry name" value="Tscrpt_reg_AraC-type_HTH"/>
</dbReference>
<dbReference type="PANTHER" id="PTHR43280:SF29">
    <property type="entry name" value="ARAC-FAMILY TRANSCRIPTIONAL REGULATOR"/>
    <property type="match status" value="1"/>
</dbReference>
<dbReference type="Proteomes" id="UP000601768">
    <property type="component" value="Unassembled WGS sequence"/>
</dbReference>
<sequence>MISLPSSAIFDLAFRFATVGLLLMMMVLNIKNPAPVVKRTAVLLLLTCVSAYLLLTLPIEDEYYGWLRQPLLLFTDLTAFAILFYVQTQLQPKWHWRDSPFWISAPILGWCVFLAWFFLFTPGSGLIHDISHVVGMAVLLWVVYRCISGYQDDLVDKRRQMRLKLSIGIGSYMALLTLFELFLHQIRNTAAFGMVNAMIMFVLVFWVILRNIHLTAEQPVDKPKKAANSNNPQLAKLEEFMQQGGFREEQLSIGKLAEHINMPEHQLRKLINQQLGFSNFSHYLNSYRIPAMCEKLKSADKSLPILTLALDMGYGSVATFNRAFKQQIGVTPTEYRDQF</sequence>
<keyword evidence="2" id="KW-0238">DNA-binding</keyword>
<keyword evidence="4" id="KW-0472">Membrane</keyword>
<name>A0A8J6IRQ9_9ALTE</name>
<protein>
    <submittedName>
        <fullName evidence="6">Helix-turn-helix transcriptional regulator</fullName>
    </submittedName>
</protein>
<comment type="caution">
    <text evidence="6">The sequence shown here is derived from an EMBL/GenBank/DDBJ whole genome shotgun (WGS) entry which is preliminary data.</text>
</comment>
<feature type="transmembrane region" description="Helical" evidence="4">
    <location>
        <begin position="71"/>
        <end position="88"/>
    </location>
</feature>
<dbReference type="InterPro" id="IPR009057">
    <property type="entry name" value="Homeodomain-like_sf"/>
</dbReference>
<dbReference type="RefSeq" id="WP_186505104.1">
    <property type="nucleotide sequence ID" value="NZ_JACNEP010000001.1"/>
</dbReference>
<feature type="transmembrane region" description="Helical" evidence="4">
    <location>
        <begin position="125"/>
        <end position="144"/>
    </location>
</feature>
<feature type="transmembrane region" description="Helical" evidence="4">
    <location>
        <begin position="165"/>
        <end position="183"/>
    </location>
</feature>